<proteinExistence type="predicted"/>
<protein>
    <submittedName>
        <fullName evidence="1">Uncharacterized protein</fullName>
    </submittedName>
</protein>
<gene>
    <name evidence="1" type="ORF">mv_R998</name>
</gene>
<organism evidence="1">
    <name type="scientific">Moumouvirus sp. 'Monve'</name>
    <dbReference type="NCBI Taxonomy" id="1128131"/>
    <lineage>
        <taxon>Viruses</taxon>
        <taxon>Varidnaviria</taxon>
        <taxon>Bamfordvirae</taxon>
        <taxon>Nucleocytoviricota</taxon>
        <taxon>Megaviricetes</taxon>
        <taxon>Imitervirales</taxon>
        <taxon>Mimiviridae</taxon>
        <taxon>Megamimivirinae</taxon>
        <taxon>Moumouvirus</taxon>
    </lineage>
</organism>
<dbReference type="InterPro" id="IPR055621">
    <property type="entry name" value="DUF7197"/>
</dbReference>
<evidence type="ECO:0000313" key="1">
    <source>
        <dbReference type="EMBL" id="AEX63200.1"/>
    </source>
</evidence>
<dbReference type="EMBL" id="JN885999">
    <property type="protein sequence ID" value="AEX63200.1"/>
    <property type="molecule type" value="Genomic_DNA"/>
</dbReference>
<sequence>MYNFDLFCDIVSGNSEVSLKIIDWFVTNYSKKHNIIIGKNFKVHEEYRLELKFHRKEYFDMYCRKHKGIFNADIYEEINLSIGQINFFGWCIKNDVLKYIINNQSNIIQDMNSYKKIDKILPC</sequence>
<accession>H2EFD5</accession>
<name>H2EFD5_9VIRU</name>
<dbReference type="Pfam" id="PF23827">
    <property type="entry name" value="DUF7197"/>
    <property type="match status" value="1"/>
</dbReference>
<reference evidence="1" key="1">
    <citation type="submission" date="2011-10" db="EMBL/GenBank/DDBJ databases">
        <title>Provirophages and transpovirons: unique mobilome of giant viruses.</title>
        <authorList>
            <person name="Desnues C."/>
            <person name="LaScola B."/>
            <person name="Yutin N."/>
            <person name="Fournous G."/>
            <person name="Koonin E."/>
            <person name="Raoult D."/>
        </authorList>
    </citation>
    <scope>NUCLEOTIDE SEQUENCE</scope>
    <source>
        <strain evidence="1">Mv13-mv</strain>
    </source>
</reference>